<reference key="1">
    <citation type="submission" date="2007-01" db="EMBL/GenBank/DDBJ databases">
        <title>The Genome Sequence of Puccinia graminis f. sp. tritici Strain CRL 75-36-700-3.</title>
        <authorList>
            <consortium name="The Broad Institute Genome Sequencing Platform"/>
            <person name="Birren B."/>
            <person name="Lander E."/>
            <person name="Galagan J."/>
            <person name="Nusbaum C."/>
            <person name="Devon K."/>
            <person name="Cuomo C."/>
            <person name="Jaffe D."/>
            <person name="Butler J."/>
            <person name="Alvarez P."/>
            <person name="Gnerre S."/>
            <person name="Grabherr M."/>
            <person name="Mauceli E."/>
            <person name="Brockman W."/>
            <person name="Young S."/>
            <person name="LaButti K."/>
            <person name="Sykes S."/>
            <person name="DeCaprio D."/>
            <person name="Crawford M."/>
            <person name="Koehrsen M."/>
            <person name="Engels R."/>
            <person name="Montgomery P."/>
            <person name="Pearson M."/>
            <person name="Howarth C."/>
            <person name="Larson L."/>
            <person name="White J."/>
            <person name="Zeng Q."/>
            <person name="Kodira C."/>
            <person name="Yandava C."/>
            <person name="Alvarado L."/>
            <person name="O'Leary S."/>
            <person name="Szabo L."/>
            <person name="Dean R."/>
            <person name="Schein J."/>
        </authorList>
    </citation>
    <scope>NUCLEOTIDE SEQUENCE</scope>
    <source>
        <strain>CRL 75-36-700-3</strain>
    </source>
</reference>
<feature type="compositionally biased region" description="Polar residues" evidence="1">
    <location>
        <begin position="70"/>
        <end position="83"/>
    </location>
</feature>
<dbReference type="InParanoid" id="E3KFT4"/>
<dbReference type="AlphaFoldDB" id="E3KFT4"/>
<dbReference type="Proteomes" id="UP000008783">
    <property type="component" value="Unassembled WGS sequence"/>
</dbReference>
<dbReference type="GeneID" id="10544932"/>
<proteinExistence type="predicted"/>
<name>E3KFT4_PUCGT</name>
<evidence type="ECO:0000256" key="1">
    <source>
        <dbReference type="SAM" id="MobiDB-lite"/>
    </source>
</evidence>
<organism evidence="2 3">
    <name type="scientific">Puccinia graminis f. sp. tritici (strain CRL 75-36-700-3 / race SCCL)</name>
    <name type="common">Black stem rust fungus</name>
    <dbReference type="NCBI Taxonomy" id="418459"/>
    <lineage>
        <taxon>Eukaryota</taxon>
        <taxon>Fungi</taxon>
        <taxon>Dikarya</taxon>
        <taxon>Basidiomycota</taxon>
        <taxon>Pucciniomycotina</taxon>
        <taxon>Pucciniomycetes</taxon>
        <taxon>Pucciniales</taxon>
        <taxon>Pucciniaceae</taxon>
        <taxon>Puccinia</taxon>
    </lineage>
</organism>
<dbReference type="HOGENOM" id="CLU_1262089_0_0_1"/>
<sequence length="219" mass="23628">MALVHPHNPQLVMDVLMKDLSDWAEAMVANAPEVSAQLPPNSVKFLWVDRQKRPTPHPLEAPPGKRNTGPDFTTPPNRPTPASENHPPSEVSEDDDIEVIPISSGATNHATPAASSIPTQPVPPASPELESHDMETYLHVAHIPPNDKLTRAQLLTHGIVHWSFFRASSENELIGLGFPIGIARLLIEGAIEGAGRLARYDHNEGAYTGGMTPSPSPVV</sequence>
<accession>E3KFT4</accession>
<dbReference type="OrthoDB" id="2500879at2759"/>
<dbReference type="EMBL" id="DS178285">
    <property type="protein sequence ID" value="EFP83219.2"/>
    <property type="molecule type" value="Genomic_DNA"/>
</dbReference>
<evidence type="ECO:0000313" key="2">
    <source>
        <dbReference type="EMBL" id="EFP83219.2"/>
    </source>
</evidence>
<feature type="compositionally biased region" description="Polar residues" evidence="1">
    <location>
        <begin position="106"/>
        <end position="119"/>
    </location>
</feature>
<feature type="region of interest" description="Disordered" evidence="1">
    <location>
        <begin position="53"/>
        <end position="94"/>
    </location>
</feature>
<feature type="region of interest" description="Disordered" evidence="1">
    <location>
        <begin position="106"/>
        <end position="129"/>
    </location>
</feature>
<dbReference type="RefSeq" id="XP_003327638.2">
    <property type="nucleotide sequence ID" value="XM_003327590.2"/>
</dbReference>
<evidence type="ECO:0000313" key="3">
    <source>
        <dbReference type="Proteomes" id="UP000008783"/>
    </source>
</evidence>
<dbReference type="KEGG" id="pgr:PGTG_09172"/>
<dbReference type="VEuPathDB" id="FungiDB:PGTG_09172"/>
<reference evidence="3" key="2">
    <citation type="journal article" date="2011" name="Proc. Natl. Acad. Sci. U.S.A.">
        <title>Obligate biotrophy features unraveled by the genomic analysis of rust fungi.</title>
        <authorList>
            <person name="Duplessis S."/>
            <person name="Cuomo C.A."/>
            <person name="Lin Y.-C."/>
            <person name="Aerts A."/>
            <person name="Tisserant E."/>
            <person name="Veneault-Fourrey C."/>
            <person name="Joly D.L."/>
            <person name="Hacquard S."/>
            <person name="Amselem J."/>
            <person name="Cantarel B.L."/>
            <person name="Chiu R."/>
            <person name="Coutinho P.M."/>
            <person name="Feau N."/>
            <person name="Field M."/>
            <person name="Frey P."/>
            <person name="Gelhaye E."/>
            <person name="Goldberg J."/>
            <person name="Grabherr M.G."/>
            <person name="Kodira C.D."/>
            <person name="Kohler A."/>
            <person name="Kuees U."/>
            <person name="Lindquist E.A."/>
            <person name="Lucas S.M."/>
            <person name="Mago R."/>
            <person name="Mauceli E."/>
            <person name="Morin E."/>
            <person name="Murat C."/>
            <person name="Pangilinan J.L."/>
            <person name="Park R."/>
            <person name="Pearson M."/>
            <person name="Quesneville H."/>
            <person name="Rouhier N."/>
            <person name="Sakthikumar S."/>
            <person name="Salamov A.A."/>
            <person name="Schmutz J."/>
            <person name="Selles B."/>
            <person name="Shapiro H."/>
            <person name="Tanguay P."/>
            <person name="Tuskan G.A."/>
            <person name="Henrissat B."/>
            <person name="Van de Peer Y."/>
            <person name="Rouze P."/>
            <person name="Ellis J.G."/>
            <person name="Dodds P.N."/>
            <person name="Schein J.E."/>
            <person name="Zhong S."/>
            <person name="Hamelin R.C."/>
            <person name="Grigoriev I.V."/>
            <person name="Szabo L.J."/>
            <person name="Martin F."/>
        </authorList>
    </citation>
    <scope>NUCLEOTIDE SEQUENCE [LARGE SCALE GENOMIC DNA]</scope>
    <source>
        <strain evidence="3">CRL 75-36-700-3 / race SCCL</strain>
    </source>
</reference>
<protein>
    <submittedName>
        <fullName evidence="2">Uncharacterized protein</fullName>
    </submittedName>
</protein>
<gene>
    <name evidence="2" type="ORF">PGTG_09172</name>
</gene>
<keyword evidence="3" id="KW-1185">Reference proteome</keyword>